<sequence length="118" mass="12545">MLIVTTPEVPGYQIRMVFGPVMGRSVYVSTGIASLTSNRAKAFQDLHHDAARYGANAVVSIRFDAPSDGLDWVVGTAVWVDPVSEDARAQYAAMVAARRVPSQAPPAGTLPAYFGPPV</sequence>
<dbReference type="SUPFAM" id="SSF117782">
    <property type="entry name" value="YbjQ-like"/>
    <property type="match status" value="1"/>
</dbReference>
<name>A0ABN2GX15_9ACTN</name>
<dbReference type="InterPro" id="IPR035439">
    <property type="entry name" value="UPF0145_dom_sf"/>
</dbReference>
<evidence type="ECO:0000313" key="2">
    <source>
        <dbReference type="EMBL" id="GAA1678258.1"/>
    </source>
</evidence>
<dbReference type="Pfam" id="PF01906">
    <property type="entry name" value="YbjQ_1"/>
    <property type="match status" value="1"/>
</dbReference>
<dbReference type="EMBL" id="BAAANY010000009">
    <property type="protein sequence ID" value="GAA1678258.1"/>
    <property type="molecule type" value="Genomic_DNA"/>
</dbReference>
<proteinExistence type="inferred from homology"/>
<gene>
    <name evidence="2" type="ORF">GCM10009765_29460</name>
</gene>
<dbReference type="RefSeq" id="WP_344310686.1">
    <property type="nucleotide sequence ID" value="NZ_BAAANY010000009.1"/>
</dbReference>
<dbReference type="PANTHER" id="PTHR34068">
    <property type="entry name" value="UPF0145 PROTEIN YBJQ"/>
    <property type="match status" value="1"/>
</dbReference>
<dbReference type="InterPro" id="IPR002765">
    <property type="entry name" value="UPF0145_YbjQ-like"/>
</dbReference>
<evidence type="ECO:0000313" key="3">
    <source>
        <dbReference type="Proteomes" id="UP001500618"/>
    </source>
</evidence>
<protein>
    <submittedName>
        <fullName evidence="2">Uncharacterized protein</fullName>
    </submittedName>
</protein>
<organism evidence="2 3">
    <name type="scientific">Fodinicola feengrottensis</name>
    <dbReference type="NCBI Taxonomy" id="435914"/>
    <lineage>
        <taxon>Bacteria</taxon>
        <taxon>Bacillati</taxon>
        <taxon>Actinomycetota</taxon>
        <taxon>Actinomycetes</taxon>
        <taxon>Mycobacteriales</taxon>
        <taxon>Fodinicola</taxon>
    </lineage>
</organism>
<evidence type="ECO:0000256" key="1">
    <source>
        <dbReference type="ARBA" id="ARBA00010751"/>
    </source>
</evidence>
<comment type="caution">
    <text evidence="2">The sequence shown here is derived from an EMBL/GenBank/DDBJ whole genome shotgun (WGS) entry which is preliminary data.</text>
</comment>
<keyword evidence="3" id="KW-1185">Reference proteome</keyword>
<dbReference type="Gene3D" id="3.30.110.70">
    <property type="entry name" value="Hypothetical protein apc22750. Chain B"/>
    <property type="match status" value="1"/>
</dbReference>
<accession>A0ABN2GX15</accession>
<reference evidence="2 3" key="1">
    <citation type="journal article" date="2019" name="Int. J. Syst. Evol. Microbiol.">
        <title>The Global Catalogue of Microorganisms (GCM) 10K type strain sequencing project: providing services to taxonomists for standard genome sequencing and annotation.</title>
        <authorList>
            <consortium name="The Broad Institute Genomics Platform"/>
            <consortium name="The Broad Institute Genome Sequencing Center for Infectious Disease"/>
            <person name="Wu L."/>
            <person name="Ma J."/>
        </authorList>
    </citation>
    <scope>NUCLEOTIDE SEQUENCE [LARGE SCALE GENOMIC DNA]</scope>
    <source>
        <strain evidence="2 3">JCM 14718</strain>
    </source>
</reference>
<dbReference type="Proteomes" id="UP001500618">
    <property type="component" value="Unassembled WGS sequence"/>
</dbReference>
<comment type="similarity">
    <text evidence="1">Belongs to the UPF0145 family.</text>
</comment>